<sequence>STFQVTRLVYGLNPFPESFEVARYIRNHSEKDDRVAVLGSEPQIYFFSHRKASTRHIYMFPLMERHVYVRKMQTELIQEVEATQPKFVVVVNLGGSWVSPRSDISPMFKEWAQDYLNGEYEIQGVVDILTNEVTVYKWEEQAKAYHPQSRFHLMIYKKRP</sequence>
<organism evidence="2">
    <name type="scientific">marine metagenome</name>
    <dbReference type="NCBI Taxonomy" id="408172"/>
    <lineage>
        <taxon>unclassified sequences</taxon>
        <taxon>metagenomes</taxon>
        <taxon>ecological metagenomes</taxon>
    </lineage>
</organism>
<dbReference type="Gene3D" id="3.40.50.1700">
    <property type="entry name" value="Glycoside hydrolase family 3 C-terminal domain"/>
    <property type="match status" value="1"/>
</dbReference>
<feature type="non-terminal residue" evidence="2">
    <location>
        <position position="1"/>
    </location>
</feature>
<proteinExistence type="predicted"/>
<dbReference type="AlphaFoldDB" id="A0A382FWC9"/>
<dbReference type="EMBL" id="UINC01052051">
    <property type="protein sequence ID" value="SVB66922.1"/>
    <property type="molecule type" value="Genomic_DNA"/>
</dbReference>
<reference evidence="2" key="1">
    <citation type="submission" date="2018-05" db="EMBL/GenBank/DDBJ databases">
        <authorList>
            <person name="Lanie J.A."/>
            <person name="Ng W.-L."/>
            <person name="Kazmierczak K.M."/>
            <person name="Andrzejewski T.M."/>
            <person name="Davidsen T.M."/>
            <person name="Wayne K.J."/>
            <person name="Tettelin H."/>
            <person name="Glass J.I."/>
            <person name="Rusch D."/>
            <person name="Podicherti R."/>
            <person name="Tsui H.-C.T."/>
            <person name="Winkler M.E."/>
        </authorList>
    </citation>
    <scope>NUCLEOTIDE SEQUENCE</scope>
</reference>
<evidence type="ECO:0000256" key="1">
    <source>
        <dbReference type="ARBA" id="ARBA00022801"/>
    </source>
</evidence>
<name>A0A382FWC9_9ZZZZ</name>
<protein>
    <submittedName>
        <fullName evidence="2">Uncharacterized protein</fullName>
    </submittedName>
</protein>
<evidence type="ECO:0000313" key="2">
    <source>
        <dbReference type="EMBL" id="SVB66922.1"/>
    </source>
</evidence>
<dbReference type="GO" id="GO:0004553">
    <property type="term" value="F:hydrolase activity, hydrolyzing O-glycosyl compounds"/>
    <property type="evidence" value="ECO:0007669"/>
    <property type="project" value="InterPro"/>
</dbReference>
<dbReference type="GO" id="GO:0005975">
    <property type="term" value="P:carbohydrate metabolic process"/>
    <property type="evidence" value="ECO:0007669"/>
    <property type="project" value="InterPro"/>
</dbReference>
<dbReference type="InterPro" id="IPR036881">
    <property type="entry name" value="Glyco_hydro_3_C_sf"/>
</dbReference>
<accession>A0A382FWC9</accession>
<gene>
    <name evidence="2" type="ORF">METZ01_LOCUS219776</name>
</gene>
<keyword evidence="1" id="KW-0378">Hydrolase</keyword>